<feature type="domain" description="TTC3/DZIP3-like helical" evidence="1">
    <location>
        <begin position="1"/>
        <end position="110"/>
    </location>
</feature>
<evidence type="ECO:0000313" key="3">
    <source>
        <dbReference type="Proteomes" id="UP001482620"/>
    </source>
</evidence>
<evidence type="ECO:0000259" key="1">
    <source>
        <dbReference type="Pfam" id="PF24525"/>
    </source>
</evidence>
<comment type="caution">
    <text evidence="2">The sequence shown here is derived from an EMBL/GenBank/DDBJ whole genome shotgun (WGS) entry which is preliminary data.</text>
</comment>
<accession>A0ABV0TEG5</accession>
<protein>
    <recommendedName>
        <fullName evidence="1">TTC3/DZIP3-like helical domain-containing protein</fullName>
    </recommendedName>
</protein>
<dbReference type="PANTHER" id="PTHR17550:SF8">
    <property type="entry name" value="RING-TYPE E3 UBIQUITIN TRANSFERASE"/>
    <property type="match status" value="1"/>
</dbReference>
<dbReference type="PANTHER" id="PTHR17550">
    <property type="entry name" value="E3 UBIQUITIN-PROTEIN LIGASE TTC3"/>
    <property type="match status" value="1"/>
</dbReference>
<sequence length="224" mass="24833">MSLEDEINRFKALLASAARRSHTAQLSVAESSRDQGLYGLYGELADAKALLSKLDEAAHRTPSQELETTRSGCKAKVEEVEKSISTVERRFQEQQDQVKKGRRVCDLPLADDSRPPEPAAAPVRPVQHVAFIRLSSHQNSAEGFQGFSCFLVKVSSSLVSFPLCNRDDCRSSAFMSLIRQAANVLHLRYVFCQLLVVRSVLQICGDAAFNLEIWFGQIFLGSSL</sequence>
<organism evidence="2 3">
    <name type="scientific">Ilyodon furcidens</name>
    <name type="common">goldbreast splitfin</name>
    <dbReference type="NCBI Taxonomy" id="33524"/>
    <lineage>
        <taxon>Eukaryota</taxon>
        <taxon>Metazoa</taxon>
        <taxon>Chordata</taxon>
        <taxon>Craniata</taxon>
        <taxon>Vertebrata</taxon>
        <taxon>Euteleostomi</taxon>
        <taxon>Actinopterygii</taxon>
        <taxon>Neopterygii</taxon>
        <taxon>Teleostei</taxon>
        <taxon>Neoteleostei</taxon>
        <taxon>Acanthomorphata</taxon>
        <taxon>Ovalentaria</taxon>
        <taxon>Atherinomorphae</taxon>
        <taxon>Cyprinodontiformes</taxon>
        <taxon>Goodeidae</taxon>
        <taxon>Ilyodon</taxon>
    </lineage>
</organism>
<keyword evidence="3" id="KW-1185">Reference proteome</keyword>
<reference evidence="2 3" key="1">
    <citation type="submission" date="2021-06" db="EMBL/GenBank/DDBJ databases">
        <authorList>
            <person name="Palmer J.M."/>
        </authorList>
    </citation>
    <scope>NUCLEOTIDE SEQUENCE [LARGE SCALE GENOMIC DNA]</scope>
    <source>
        <strain evidence="3">if_2019</strain>
        <tissue evidence="2">Muscle</tissue>
    </source>
</reference>
<name>A0ABV0TEG5_9TELE</name>
<dbReference type="Pfam" id="PF24525">
    <property type="entry name" value="TTC3"/>
    <property type="match status" value="1"/>
</dbReference>
<dbReference type="Proteomes" id="UP001482620">
    <property type="component" value="Unassembled WGS sequence"/>
</dbReference>
<dbReference type="EMBL" id="JAHRIQ010025937">
    <property type="protein sequence ID" value="MEQ2229912.1"/>
    <property type="molecule type" value="Genomic_DNA"/>
</dbReference>
<proteinExistence type="predicted"/>
<evidence type="ECO:0000313" key="2">
    <source>
        <dbReference type="EMBL" id="MEQ2229912.1"/>
    </source>
</evidence>
<dbReference type="InterPro" id="IPR056872">
    <property type="entry name" value="TTC3/DZIP3-like_helical"/>
</dbReference>
<gene>
    <name evidence="2" type="ORF">ILYODFUR_023833</name>
</gene>